<evidence type="ECO:0000256" key="5">
    <source>
        <dbReference type="ARBA" id="ARBA00022824"/>
    </source>
</evidence>
<gene>
    <name evidence="9" type="ORF">NEZAVI_LOCUS1001</name>
</gene>
<feature type="transmembrane region" description="Helical" evidence="8">
    <location>
        <begin position="52"/>
        <end position="71"/>
    </location>
</feature>
<keyword evidence="6 8" id="KW-1133">Transmembrane helix</keyword>
<evidence type="ECO:0000256" key="3">
    <source>
        <dbReference type="ARBA" id="ARBA00015033"/>
    </source>
</evidence>
<keyword evidence="10" id="KW-1185">Reference proteome</keyword>
<dbReference type="PANTHER" id="PTHR13505:SF7">
    <property type="entry name" value="TRANSMEMBRANE PROTEIN 208"/>
    <property type="match status" value="1"/>
</dbReference>
<dbReference type="GO" id="GO:0006624">
    <property type="term" value="P:vacuolar protein processing"/>
    <property type="evidence" value="ECO:0007669"/>
    <property type="project" value="TreeGrafter"/>
</dbReference>
<evidence type="ECO:0000256" key="7">
    <source>
        <dbReference type="ARBA" id="ARBA00023136"/>
    </source>
</evidence>
<evidence type="ECO:0000256" key="1">
    <source>
        <dbReference type="ARBA" id="ARBA00004477"/>
    </source>
</evidence>
<evidence type="ECO:0000313" key="10">
    <source>
        <dbReference type="Proteomes" id="UP001152798"/>
    </source>
</evidence>
<keyword evidence="7 8" id="KW-0472">Membrane</keyword>
<evidence type="ECO:0000256" key="6">
    <source>
        <dbReference type="ARBA" id="ARBA00022989"/>
    </source>
</evidence>
<dbReference type="InterPro" id="IPR008506">
    <property type="entry name" value="SND2/TMEM208"/>
</dbReference>
<evidence type="ECO:0000256" key="4">
    <source>
        <dbReference type="ARBA" id="ARBA00022692"/>
    </source>
</evidence>
<dbReference type="Pfam" id="PF05620">
    <property type="entry name" value="TMEM208_SND2"/>
    <property type="match status" value="1"/>
</dbReference>
<dbReference type="PANTHER" id="PTHR13505">
    <property type="entry name" value="TRANSMEMBRANE PROTEIN 208"/>
    <property type="match status" value="1"/>
</dbReference>
<sequence length="170" mass="19612">MPPQKGKQGTKGQKQILEENKETLKFYQYMILGGNAVYLVVTLLFFDLLNFFNVFMLILTTALYIASYQFMAYMAKAKFSETGQLLDAGVDLNLVGGIAEHVKDMIILTAGTQVLSLISNYFWFLMLLAPGRGFYFLWTKVLAPYFFQQAPPQEVDEKKQKKLERKMRRH</sequence>
<dbReference type="Proteomes" id="UP001152798">
    <property type="component" value="Chromosome 1"/>
</dbReference>
<comment type="similarity">
    <text evidence="2">Belongs to the TMEM208 family.</text>
</comment>
<protein>
    <recommendedName>
        <fullName evidence="3">Transmembrane protein 208</fullName>
    </recommendedName>
</protein>
<evidence type="ECO:0000256" key="8">
    <source>
        <dbReference type="SAM" id="Phobius"/>
    </source>
</evidence>
<organism evidence="9 10">
    <name type="scientific">Nezara viridula</name>
    <name type="common">Southern green stink bug</name>
    <name type="synonym">Cimex viridulus</name>
    <dbReference type="NCBI Taxonomy" id="85310"/>
    <lineage>
        <taxon>Eukaryota</taxon>
        <taxon>Metazoa</taxon>
        <taxon>Ecdysozoa</taxon>
        <taxon>Arthropoda</taxon>
        <taxon>Hexapoda</taxon>
        <taxon>Insecta</taxon>
        <taxon>Pterygota</taxon>
        <taxon>Neoptera</taxon>
        <taxon>Paraneoptera</taxon>
        <taxon>Hemiptera</taxon>
        <taxon>Heteroptera</taxon>
        <taxon>Panheteroptera</taxon>
        <taxon>Pentatomomorpha</taxon>
        <taxon>Pentatomoidea</taxon>
        <taxon>Pentatomidae</taxon>
        <taxon>Pentatominae</taxon>
        <taxon>Nezara</taxon>
    </lineage>
</organism>
<evidence type="ECO:0000256" key="2">
    <source>
        <dbReference type="ARBA" id="ARBA00009950"/>
    </source>
</evidence>
<dbReference type="OrthoDB" id="10012212at2759"/>
<reference evidence="9" key="1">
    <citation type="submission" date="2022-01" db="EMBL/GenBank/DDBJ databases">
        <authorList>
            <person name="King R."/>
        </authorList>
    </citation>
    <scope>NUCLEOTIDE SEQUENCE</scope>
</reference>
<dbReference type="GO" id="GO:0005773">
    <property type="term" value="C:vacuole"/>
    <property type="evidence" value="ECO:0007669"/>
    <property type="project" value="GOC"/>
</dbReference>
<proteinExistence type="inferred from homology"/>
<keyword evidence="5" id="KW-0256">Endoplasmic reticulum</keyword>
<dbReference type="GO" id="GO:0005789">
    <property type="term" value="C:endoplasmic reticulum membrane"/>
    <property type="evidence" value="ECO:0007669"/>
    <property type="project" value="UniProtKB-SubCell"/>
</dbReference>
<evidence type="ECO:0000313" key="9">
    <source>
        <dbReference type="EMBL" id="CAH1389631.1"/>
    </source>
</evidence>
<keyword evidence="4 8" id="KW-0812">Transmembrane</keyword>
<comment type="subcellular location">
    <subcellularLocation>
        <location evidence="1">Endoplasmic reticulum membrane</location>
        <topology evidence="1">Multi-pass membrane protein</topology>
    </subcellularLocation>
</comment>
<name>A0A9P0E932_NEZVI</name>
<dbReference type="AlphaFoldDB" id="A0A9P0E932"/>
<feature type="transmembrane region" description="Helical" evidence="8">
    <location>
        <begin position="26"/>
        <end position="46"/>
    </location>
</feature>
<accession>A0A9P0E932</accession>
<dbReference type="EMBL" id="OV725077">
    <property type="protein sequence ID" value="CAH1389631.1"/>
    <property type="molecule type" value="Genomic_DNA"/>
</dbReference>